<evidence type="ECO:0000256" key="1">
    <source>
        <dbReference type="SAM" id="MobiDB-lite"/>
    </source>
</evidence>
<keyword evidence="4" id="KW-1185">Reference proteome</keyword>
<keyword evidence="2" id="KW-0732">Signal</keyword>
<evidence type="ECO:0000313" key="3">
    <source>
        <dbReference type="EMBL" id="WPC76544.1"/>
    </source>
</evidence>
<name>A0ABZ0QJ61_9VIBR</name>
<organism evidence="3 4">
    <name type="scientific">Vibrio porteresiae DSM 19223</name>
    <dbReference type="NCBI Taxonomy" id="1123496"/>
    <lineage>
        <taxon>Bacteria</taxon>
        <taxon>Pseudomonadati</taxon>
        <taxon>Pseudomonadota</taxon>
        <taxon>Gammaproteobacteria</taxon>
        <taxon>Vibrionales</taxon>
        <taxon>Vibrionaceae</taxon>
        <taxon>Vibrio</taxon>
    </lineage>
</organism>
<gene>
    <name evidence="3" type="ORF">R8Z52_18620</name>
</gene>
<sequence>MSKLIWCCITAGTLLTISYQANSHTMSVNEANQAVEQRIEIEKQQEAVVNLKDYVSDERGARKNLLSAPIKTDDAPTNVELNNEQE</sequence>
<feature type="chain" id="PRO_5045230500" description="Cell division protein FtsL" evidence="2">
    <location>
        <begin position="24"/>
        <end position="86"/>
    </location>
</feature>
<feature type="signal peptide" evidence="2">
    <location>
        <begin position="1"/>
        <end position="23"/>
    </location>
</feature>
<dbReference type="RefSeq" id="WP_261896951.1">
    <property type="nucleotide sequence ID" value="NZ_AP024896.1"/>
</dbReference>
<dbReference type="Proteomes" id="UP001304071">
    <property type="component" value="Chromosome 2"/>
</dbReference>
<evidence type="ECO:0000313" key="4">
    <source>
        <dbReference type="Proteomes" id="UP001304071"/>
    </source>
</evidence>
<protein>
    <recommendedName>
        <fullName evidence="5">Cell division protein FtsL</fullName>
    </recommendedName>
</protein>
<dbReference type="EMBL" id="CP138204">
    <property type="protein sequence ID" value="WPC76544.1"/>
    <property type="molecule type" value="Genomic_DNA"/>
</dbReference>
<proteinExistence type="predicted"/>
<feature type="region of interest" description="Disordered" evidence="1">
    <location>
        <begin position="66"/>
        <end position="86"/>
    </location>
</feature>
<evidence type="ECO:0008006" key="5">
    <source>
        <dbReference type="Google" id="ProtNLM"/>
    </source>
</evidence>
<evidence type="ECO:0000256" key="2">
    <source>
        <dbReference type="SAM" id="SignalP"/>
    </source>
</evidence>
<reference evidence="3 4" key="1">
    <citation type="submission" date="2023-11" db="EMBL/GenBank/DDBJ databases">
        <title>Plant-associative lifestyle of Vibrio porteresiae and its evolutionary dynamics.</title>
        <authorList>
            <person name="Rameshkumar N."/>
            <person name="Kirti K."/>
        </authorList>
    </citation>
    <scope>NUCLEOTIDE SEQUENCE [LARGE SCALE GENOMIC DNA]</scope>
    <source>
        <strain evidence="3 4">MSSRF30</strain>
    </source>
</reference>
<accession>A0ABZ0QJ61</accession>